<dbReference type="SMART" id="SM00737">
    <property type="entry name" value="ML"/>
    <property type="match status" value="1"/>
</dbReference>
<feature type="domain" description="MD-2-related lipid-recognition" evidence="2">
    <location>
        <begin position="11"/>
        <end position="123"/>
    </location>
</feature>
<name>A0A9L0JHF6_EQUAS</name>
<dbReference type="Ensembl" id="ENSEAST00005067870.1">
    <property type="protein sequence ID" value="ENSEASP00005048635.1"/>
    <property type="gene ID" value="ENSEASG00005020204.2"/>
</dbReference>
<dbReference type="Proteomes" id="UP000694387">
    <property type="component" value="Chromosome 3"/>
</dbReference>
<feature type="signal peptide" evidence="1">
    <location>
        <begin position="1"/>
        <end position="16"/>
    </location>
</feature>
<sequence length="130" mass="15330">MFSFMLFFTLFSSIFPEPEELRWICNSSDMSIWYTYCGRDIKKLYFNLYLTMNSLEFPMRKEVICRGSDDDYSFCRALKGETVNTTVSFSFRGMRFPKGRYRCIAEAVVGNTEEALFCLNFTLLHQPSFN</sequence>
<dbReference type="SUPFAM" id="SSF81296">
    <property type="entry name" value="E set domains"/>
    <property type="match status" value="1"/>
</dbReference>
<proteinExistence type="predicted"/>
<dbReference type="GO" id="GO:0034142">
    <property type="term" value="P:toll-like receptor 4 signaling pathway"/>
    <property type="evidence" value="ECO:0007669"/>
    <property type="project" value="TreeGrafter"/>
</dbReference>
<dbReference type="PANTHER" id="PTHR15218">
    <property type="entry name" value="MD-1, MD-2 - RELATED"/>
    <property type="match status" value="1"/>
</dbReference>
<dbReference type="GO" id="GO:0046696">
    <property type="term" value="C:lipopolysaccharide receptor complex"/>
    <property type="evidence" value="ECO:0007669"/>
    <property type="project" value="TreeGrafter"/>
</dbReference>
<reference evidence="3" key="3">
    <citation type="submission" date="2025-09" db="UniProtKB">
        <authorList>
            <consortium name="Ensembl"/>
        </authorList>
    </citation>
    <scope>IDENTIFICATION</scope>
</reference>
<accession>A0A9L0JHF6</accession>
<gene>
    <name evidence="3" type="primary">LY96</name>
</gene>
<dbReference type="GO" id="GO:0035662">
    <property type="term" value="F:Toll-like receptor 4 binding"/>
    <property type="evidence" value="ECO:0007669"/>
    <property type="project" value="InterPro"/>
</dbReference>
<dbReference type="InterPro" id="IPR003172">
    <property type="entry name" value="ML_dom"/>
</dbReference>
<dbReference type="InterPro" id="IPR039217">
    <property type="entry name" value="LY96"/>
</dbReference>
<protein>
    <submittedName>
        <fullName evidence="3">Lymphocyte antigen 96</fullName>
    </submittedName>
</protein>
<dbReference type="GO" id="GO:0001875">
    <property type="term" value="F:lipopolysaccharide immune receptor activity"/>
    <property type="evidence" value="ECO:0007669"/>
    <property type="project" value="TreeGrafter"/>
</dbReference>
<feature type="chain" id="PRO_5040106687" evidence="1">
    <location>
        <begin position="17"/>
        <end position="130"/>
    </location>
</feature>
<evidence type="ECO:0000313" key="4">
    <source>
        <dbReference type="Proteomes" id="UP000694387"/>
    </source>
</evidence>
<keyword evidence="1" id="KW-0732">Signal</keyword>
<dbReference type="GeneTree" id="ENSGT00390000000742"/>
<evidence type="ECO:0000256" key="1">
    <source>
        <dbReference type="SAM" id="SignalP"/>
    </source>
</evidence>
<evidence type="ECO:0000259" key="2">
    <source>
        <dbReference type="SMART" id="SM00737"/>
    </source>
</evidence>
<dbReference type="InterPro" id="IPR014756">
    <property type="entry name" value="Ig_E-set"/>
</dbReference>
<reference evidence="3" key="2">
    <citation type="submission" date="2025-08" db="UniProtKB">
        <authorList>
            <consortium name="Ensembl"/>
        </authorList>
    </citation>
    <scope>IDENTIFICATION</scope>
</reference>
<dbReference type="PANTHER" id="PTHR15218:SF0">
    <property type="entry name" value="LYMPHOCYTE ANTIGEN 96"/>
    <property type="match status" value="1"/>
</dbReference>
<dbReference type="GO" id="GO:0001530">
    <property type="term" value="F:lipopolysaccharide binding"/>
    <property type="evidence" value="ECO:0007669"/>
    <property type="project" value="InterPro"/>
</dbReference>
<dbReference type="GO" id="GO:0031666">
    <property type="term" value="P:positive regulation of lipopolysaccharide-mediated signaling pathway"/>
    <property type="evidence" value="ECO:0007669"/>
    <property type="project" value="TreeGrafter"/>
</dbReference>
<dbReference type="AlphaFoldDB" id="A0A9L0JHF6"/>
<keyword evidence="4" id="KW-1185">Reference proteome</keyword>
<evidence type="ECO:0000313" key="3">
    <source>
        <dbReference type="Ensembl" id="ENSEASP00005048635.1"/>
    </source>
</evidence>
<organism evidence="3 4">
    <name type="scientific">Equus asinus</name>
    <name type="common">Donkey</name>
    <name type="synonym">Equus africanus asinus</name>
    <dbReference type="NCBI Taxonomy" id="9793"/>
    <lineage>
        <taxon>Eukaryota</taxon>
        <taxon>Metazoa</taxon>
        <taxon>Chordata</taxon>
        <taxon>Craniata</taxon>
        <taxon>Vertebrata</taxon>
        <taxon>Euteleostomi</taxon>
        <taxon>Mammalia</taxon>
        <taxon>Eutheria</taxon>
        <taxon>Laurasiatheria</taxon>
        <taxon>Perissodactyla</taxon>
        <taxon>Equidae</taxon>
        <taxon>Equus</taxon>
    </lineage>
</organism>
<dbReference type="GO" id="GO:0032497">
    <property type="term" value="P:detection of lipopolysaccharide"/>
    <property type="evidence" value="ECO:0007669"/>
    <property type="project" value="TreeGrafter"/>
</dbReference>
<dbReference type="GO" id="GO:0045087">
    <property type="term" value="P:innate immune response"/>
    <property type="evidence" value="ECO:0007669"/>
    <property type="project" value="InterPro"/>
</dbReference>
<reference evidence="3 4" key="1">
    <citation type="journal article" date="2020" name="Nat. Commun.">
        <title>Donkey genomes provide new insights into domestication and selection for coat color.</title>
        <authorList>
            <person name="Wang"/>
            <person name="C."/>
            <person name="Li"/>
            <person name="H."/>
            <person name="Guo"/>
            <person name="Y."/>
            <person name="Huang"/>
            <person name="J."/>
            <person name="Sun"/>
            <person name="Y."/>
            <person name="Min"/>
            <person name="J."/>
            <person name="Wang"/>
            <person name="J."/>
            <person name="Fang"/>
            <person name="X."/>
            <person name="Zhao"/>
            <person name="Z."/>
            <person name="Wang"/>
            <person name="S."/>
            <person name="Zhang"/>
            <person name="Y."/>
            <person name="Liu"/>
            <person name="Q."/>
            <person name="Jiang"/>
            <person name="Q."/>
            <person name="Wang"/>
            <person name="X."/>
            <person name="Guo"/>
            <person name="Y."/>
            <person name="Yang"/>
            <person name="C."/>
            <person name="Wang"/>
            <person name="Y."/>
            <person name="Tian"/>
            <person name="F."/>
            <person name="Zhuang"/>
            <person name="G."/>
            <person name="Fan"/>
            <person name="Y."/>
            <person name="Gao"/>
            <person name="Q."/>
            <person name="Li"/>
            <person name="Y."/>
            <person name="Ju"/>
            <person name="Z."/>
            <person name="Li"/>
            <person name="J."/>
            <person name="Li"/>
            <person name="R."/>
            <person name="Hou"/>
            <person name="M."/>
            <person name="Yang"/>
            <person name="G."/>
            <person name="Liu"/>
            <person name="G."/>
            <person name="Liu"/>
            <person name="W."/>
            <person name="Guo"/>
            <person name="J."/>
            <person name="Pan"/>
            <person name="S."/>
            <person name="Fan"/>
            <person name="G."/>
            <person name="Zhang"/>
            <person name="W."/>
            <person name="Zhang"/>
            <person name="R."/>
            <person name="Yu"/>
            <person name="J."/>
            <person name="Zhang"/>
            <person name="X."/>
            <person name="Yin"/>
            <person name="Q."/>
            <person name="Ji"/>
            <person name="C."/>
            <person name="Jin"/>
            <person name="Y."/>
            <person name="Yue"/>
            <person name="G."/>
            <person name="Liu"/>
            <person name="M."/>
            <person name="Xu"/>
            <person name="J."/>
            <person name="Liu"/>
            <person name="S."/>
            <person name="Jordana"/>
            <person name="J."/>
            <person name="Noce"/>
            <person name="A."/>
            <person name="Amills"/>
            <person name="M."/>
            <person name="Wu"/>
            <person name="D.D."/>
            <person name="Li"/>
            <person name="S."/>
            <person name="Zhou"/>
            <person name="X. and Zhong"/>
            <person name="J."/>
        </authorList>
    </citation>
    <scope>NUCLEOTIDE SEQUENCE [LARGE SCALE GENOMIC DNA]</scope>
</reference>
<dbReference type="Gene3D" id="2.60.40.770">
    <property type="match status" value="1"/>
</dbReference>